<keyword evidence="2 4" id="KW-0238">DNA-binding</keyword>
<keyword evidence="1" id="KW-0805">Transcription regulation</keyword>
<accession>A0ABW5W5L1</accession>
<dbReference type="RefSeq" id="WP_377386458.1">
    <property type="nucleotide sequence ID" value="NZ_JBHSAN010000006.1"/>
</dbReference>
<dbReference type="PANTHER" id="PTHR30055:SF226">
    <property type="entry name" value="HTH-TYPE TRANSCRIPTIONAL REGULATOR PKSA"/>
    <property type="match status" value="1"/>
</dbReference>
<evidence type="ECO:0000256" key="1">
    <source>
        <dbReference type="ARBA" id="ARBA00023015"/>
    </source>
</evidence>
<dbReference type="Proteomes" id="UP001597478">
    <property type="component" value="Unassembled WGS sequence"/>
</dbReference>
<dbReference type="EMBL" id="JBHUOF010000007">
    <property type="protein sequence ID" value="MFD2799097.1"/>
    <property type="molecule type" value="Genomic_DNA"/>
</dbReference>
<dbReference type="PANTHER" id="PTHR30055">
    <property type="entry name" value="HTH-TYPE TRANSCRIPTIONAL REGULATOR RUTR"/>
    <property type="match status" value="1"/>
</dbReference>
<keyword evidence="3" id="KW-0804">Transcription</keyword>
<reference evidence="7" key="1">
    <citation type="journal article" date="2019" name="Int. J. Syst. Evol. Microbiol.">
        <title>The Global Catalogue of Microorganisms (GCM) 10K type strain sequencing project: providing services to taxonomists for standard genome sequencing and annotation.</title>
        <authorList>
            <consortium name="The Broad Institute Genomics Platform"/>
            <consortium name="The Broad Institute Genome Sequencing Center for Infectious Disease"/>
            <person name="Wu L."/>
            <person name="Ma J."/>
        </authorList>
    </citation>
    <scope>NUCLEOTIDE SEQUENCE [LARGE SCALE GENOMIC DNA]</scope>
    <source>
        <strain evidence="7">IBRC-M 10906</strain>
    </source>
</reference>
<keyword evidence="7" id="KW-1185">Reference proteome</keyword>
<name>A0ABW5W5L1_9PSEU</name>
<evidence type="ECO:0000313" key="7">
    <source>
        <dbReference type="Proteomes" id="UP001597478"/>
    </source>
</evidence>
<evidence type="ECO:0000256" key="3">
    <source>
        <dbReference type="ARBA" id="ARBA00023163"/>
    </source>
</evidence>
<dbReference type="InterPro" id="IPR054129">
    <property type="entry name" value="DesT_TetR_C"/>
</dbReference>
<dbReference type="InterPro" id="IPR050109">
    <property type="entry name" value="HTH-type_TetR-like_transc_reg"/>
</dbReference>
<sequence>MTADSAPRWRRLEPDERREQIFACAAELFGERPYAAVSTADIAARAGVARGLINHYFGTKRELYLAVVRRALTVPTTAMEQLPSGSLAERTEAAVEWFLDMVSKQHKMWLAAITPEGIGRDVEVERILDEADREAADRVLEAMGFDRADERWNQLNALVRAYGGMVKAAGREWLVRGTLNREQVHTLLSGVLLTLVSDVMPRVREQSGSRS</sequence>
<dbReference type="PRINTS" id="PR00455">
    <property type="entry name" value="HTHTETR"/>
</dbReference>
<feature type="domain" description="HTH tetR-type" evidence="5">
    <location>
        <begin position="15"/>
        <end position="75"/>
    </location>
</feature>
<dbReference type="Gene3D" id="1.10.357.10">
    <property type="entry name" value="Tetracycline Repressor, domain 2"/>
    <property type="match status" value="1"/>
</dbReference>
<evidence type="ECO:0000256" key="4">
    <source>
        <dbReference type="PROSITE-ProRule" id="PRU00335"/>
    </source>
</evidence>
<dbReference type="InterPro" id="IPR009057">
    <property type="entry name" value="Homeodomain-like_sf"/>
</dbReference>
<feature type="DNA-binding region" description="H-T-H motif" evidence="4">
    <location>
        <begin position="38"/>
        <end position="57"/>
    </location>
</feature>
<dbReference type="SUPFAM" id="SSF46689">
    <property type="entry name" value="Homeodomain-like"/>
    <property type="match status" value="1"/>
</dbReference>
<evidence type="ECO:0000256" key="2">
    <source>
        <dbReference type="ARBA" id="ARBA00023125"/>
    </source>
</evidence>
<dbReference type="Pfam" id="PF00440">
    <property type="entry name" value="TetR_N"/>
    <property type="match status" value="1"/>
</dbReference>
<dbReference type="PROSITE" id="PS50977">
    <property type="entry name" value="HTH_TETR_2"/>
    <property type="match status" value="1"/>
</dbReference>
<organism evidence="6 7">
    <name type="scientific">Prauserella oleivorans</name>
    <dbReference type="NCBI Taxonomy" id="1478153"/>
    <lineage>
        <taxon>Bacteria</taxon>
        <taxon>Bacillati</taxon>
        <taxon>Actinomycetota</taxon>
        <taxon>Actinomycetes</taxon>
        <taxon>Pseudonocardiales</taxon>
        <taxon>Pseudonocardiaceae</taxon>
        <taxon>Prauserella</taxon>
    </lineage>
</organism>
<dbReference type="InterPro" id="IPR001647">
    <property type="entry name" value="HTH_TetR"/>
</dbReference>
<evidence type="ECO:0000313" key="6">
    <source>
        <dbReference type="EMBL" id="MFD2799097.1"/>
    </source>
</evidence>
<gene>
    <name evidence="6" type="ORF">ACFS2C_06810</name>
</gene>
<comment type="caution">
    <text evidence="6">The sequence shown here is derived from an EMBL/GenBank/DDBJ whole genome shotgun (WGS) entry which is preliminary data.</text>
</comment>
<evidence type="ECO:0000259" key="5">
    <source>
        <dbReference type="PROSITE" id="PS50977"/>
    </source>
</evidence>
<proteinExistence type="predicted"/>
<protein>
    <submittedName>
        <fullName evidence="6">TetR/AcrR family transcriptional regulator</fullName>
    </submittedName>
</protein>
<dbReference type="Pfam" id="PF21943">
    <property type="entry name" value="TetR_C_46"/>
    <property type="match status" value="1"/>
</dbReference>